<gene>
    <name evidence="3" type="ORF">WJX84_005980</name>
</gene>
<dbReference type="SUPFAM" id="SSF51126">
    <property type="entry name" value="Pectin lyase-like"/>
    <property type="match status" value="2"/>
</dbReference>
<feature type="region of interest" description="Disordered" evidence="1">
    <location>
        <begin position="1"/>
        <end position="60"/>
    </location>
</feature>
<feature type="compositionally biased region" description="Polar residues" evidence="1">
    <location>
        <begin position="13"/>
        <end position="29"/>
    </location>
</feature>
<reference evidence="3 4" key="1">
    <citation type="journal article" date="2024" name="Nat. Commun.">
        <title>Phylogenomics reveals the evolutionary origins of lichenization in chlorophyte algae.</title>
        <authorList>
            <person name="Puginier C."/>
            <person name="Libourel C."/>
            <person name="Otte J."/>
            <person name="Skaloud P."/>
            <person name="Haon M."/>
            <person name="Grisel S."/>
            <person name="Petersen M."/>
            <person name="Berrin J.G."/>
            <person name="Delaux P.M."/>
            <person name="Dal Grande F."/>
            <person name="Keller J."/>
        </authorList>
    </citation>
    <scope>NUCLEOTIDE SEQUENCE [LARGE SCALE GENOMIC DNA]</scope>
    <source>
        <strain evidence="3 4">SAG 2523</strain>
    </source>
</reference>
<dbReference type="AlphaFoldDB" id="A0AAW1TMI4"/>
<dbReference type="EMBL" id="JALJOV010000010">
    <property type="protein sequence ID" value="KAK9868844.1"/>
    <property type="molecule type" value="Genomic_DNA"/>
</dbReference>
<protein>
    <recommendedName>
        <fullName evidence="2">Right handed beta helix domain-containing protein</fullName>
    </recommendedName>
</protein>
<name>A0AAW1TMI4_9CHLO</name>
<dbReference type="InterPro" id="IPR006626">
    <property type="entry name" value="PbH1"/>
</dbReference>
<dbReference type="Gene3D" id="2.60.120.260">
    <property type="entry name" value="Galactose-binding domain-like"/>
    <property type="match status" value="1"/>
</dbReference>
<dbReference type="Gene3D" id="2.160.20.10">
    <property type="entry name" value="Single-stranded right-handed beta-helix, Pectin lyase-like"/>
    <property type="match status" value="1"/>
</dbReference>
<evidence type="ECO:0000313" key="4">
    <source>
        <dbReference type="Proteomes" id="UP001485043"/>
    </source>
</evidence>
<feature type="domain" description="Right handed beta helix" evidence="2">
    <location>
        <begin position="424"/>
        <end position="491"/>
    </location>
</feature>
<sequence>MPSHYEQAPDYPGSQNPSVHQGRSQNAGANWSPDKEAYNVTAGPYPVSHSEEDKAQQRSAGRWLGEEIKAAIQDKREVVDIPRGVYRIVDEPLQILASEGLTIRGPGAELIAELESTHARVLWNKNLAFEGTREDPLLLDSEPLGWTQGWVLGSDKEACTVDFQLMEGYRTPEEGGRIKLFTPEGVAHPHTQDPAQKVESLGDGRFRLTMNNFTFSACLPLGLDIFQPGNLIAMEQQGRGGMEMRDNHNVRYTDVIMCAGALMWAMREKGDDLYERFRGCRRPNTNRLMGGGWPLQTFWSGSITFIDSEVAHNVDDITDINVPENYAFGQRGPREFFMMDVDGDALQDGQELTFYSYPKLEHLGHSRIASVAAEGDEAAKDIFNQMAEKVNLRPYEGAPRLITLEHDLDVGELAFVDMNWKCRSMKFINSYFHDGLAGGIQPKGAHDVHIENCVVERTNLYGIGVGFDPFWWEGCPSSNIRILNNTIIDCAYCPGTTAPALGVFAGGDDPNVTATLMDNVTISRNMIIGSLGAAIGVRQCRNVNISDNVIIHKECKDSCIAAVHVDAVDEISISNNIFVDFPADAWQVPIAAGPRTQVSTVRVWGNSMSNPPAHLQDVGWQYFTHRDCGLRLDGEGWVVDETRWYPNDYTFTNNEGSSMEFDFEGIQVAVRGLRRDASGMANVYVDGNHEACINNYHEYQQACVIFKSPALQHGRHTIRIECAGRGSDSATDQMLTVAGFLVLQTHAH</sequence>
<evidence type="ECO:0000259" key="2">
    <source>
        <dbReference type="Pfam" id="PF13229"/>
    </source>
</evidence>
<dbReference type="SMART" id="SM00710">
    <property type="entry name" value="PbH1"/>
    <property type="match status" value="5"/>
</dbReference>
<keyword evidence="4" id="KW-1185">Reference proteome</keyword>
<proteinExistence type="predicted"/>
<dbReference type="InterPro" id="IPR011050">
    <property type="entry name" value="Pectin_lyase_fold/virulence"/>
</dbReference>
<dbReference type="InterPro" id="IPR012334">
    <property type="entry name" value="Pectin_lyas_fold"/>
</dbReference>
<comment type="caution">
    <text evidence="3">The sequence shown here is derived from an EMBL/GenBank/DDBJ whole genome shotgun (WGS) entry which is preliminary data.</text>
</comment>
<dbReference type="Pfam" id="PF13229">
    <property type="entry name" value="Beta_helix"/>
    <property type="match status" value="1"/>
</dbReference>
<dbReference type="InterPro" id="IPR039448">
    <property type="entry name" value="Beta_helix"/>
</dbReference>
<dbReference type="Proteomes" id="UP001485043">
    <property type="component" value="Unassembled WGS sequence"/>
</dbReference>
<accession>A0AAW1TMI4</accession>
<organism evidence="3 4">
    <name type="scientific">Apatococcus fuscideae</name>
    <dbReference type="NCBI Taxonomy" id="2026836"/>
    <lineage>
        <taxon>Eukaryota</taxon>
        <taxon>Viridiplantae</taxon>
        <taxon>Chlorophyta</taxon>
        <taxon>core chlorophytes</taxon>
        <taxon>Trebouxiophyceae</taxon>
        <taxon>Chlorellales</taxon>
        <taxon>Chlorellaceae</taxon>
        <taxon>Apatococcus</taxon>
    </lineage>
</organism>
<evidence type="ECO:0000256" key="1">
    <source>
        <dbReference type="SAM" id="MobiDB-lite"/>
    </source>
</evidence>
<evidence type="ECO:0000313" key="3">
    <source>
        <dbReference type="EMBL" id="KAK9868844.1"/>
    </source>
</evidence>